<proteinExistence type="predicted"/>
<gene>
    <name evidence="2" type="primary">LOC108992075</name>
</gene>
<accession>A0A2I4ERQ6</accession>
<sequence length="230" mass="26560">MEKLEEMVVLFRRVWLRRNEFVFEKKLSCPKYLVKGSLESLFEFKATQSLTKQGVKRNNNNARIAMRWERPENGWVKVNWDAALNLKERRMGAGIIVRDEKGEALVAMCDQKTNVDSPVIAECFALRMAVELCGELNIHKAVFEGDARTIIEAVQSVKEENSVFGSLIDDIKFLFQNRLDWKIQFAYRERNIVAHTLAKSAIDLLEKTIWIEEVPDFAVRSLDSDKSCIT</sequence>
<dbReference type="PANTHER" id="PTHR47074:SF48">
    <property type="entry name" value="POLYNUCLEOTIDYL TRANSFERASE, RIBONUCLEASE H-LIKE SUPERFAMILY PROTEIN"/>
    <property type="match status" value="1"/>
</dbReference>
<dbReference type="PANTHER" id="PTHR47074">
    <property type="entry name" value="BNAC02G40300D PROTEIN"/>
    <property type="match status" value="1"/>
</dbReference>
<dbReference type="GO" id="GO:0003676">
    <property type="term" value="F:nucleic acid binding"/>
    <property type="evidence" value="ECO:0007669"/>
    <property type="project" value="InterPro"/>
</dbReference>
<dbReference type="KEGG" id="jre:108992075"/>
<dbReference type="CDD" id="cd06222">
    <property type="entry name" value="RNase_H_like"/>
    <property type="match status" value="1"/>
</dbReference>
<keyword evidence="1" id="KW-1185">Reference proteome</keyword>
<dbReference type="Gramene" id="Jr01_06370_p1">
    <property type="protein sequence ID" value="cds.Jr01_06370_p1"/>
    <property type="gene ID" value="Jr01_06370"/>
</dbReference>
<dbReference type="InterPro" id="IPR002156">
    <property type="entry name" value="RNaseH_domain"/>
</dbReference>
<organism evidence="1 2">
    <name type="scientific">Juglans regia</name>
    <name type="common">English walnut</name>
    <dbReference type="NCBI Taxonomy" id="51240"/>
    <lineage>
        <taxon>Eukaryota</taxon>
        <taxon>Viridiplantae</taxon>
        <taxon>Streptophyta</taxon>
        <taxon>Embryophyta</taxon>
        <taxon>Tracheophyta</taxon>
        <taxon>Spermatophyta</taxon>
        <taxon>Magnoliopsida</taxon>
        <taxon>eudicotyledons</taxon>
        <taxon>Gunneridae</taxon>
        <taxon>Pentapetalae</taxon>
        <taxon>rosids</taxon>
        <taxon>fabids</taxon>
        <taxon>Fagales</taxon>
        <taxon>Juglandaceae</taxon>
        <taxon>Juglans</taxon>
    </lineage>
</organism>
<dbReference type="InterPro" id="IPR052929">
    <property type="entry name" value="RNase_H-like_EbsB-rel"/>
</dbReference>
<reference evidence="2" key="1">
    <citation type="submission" date="2025-08" db="UniProtKB">
        <authorList>
            <consortium name="RefSeq"/>
        </authorList>
    </citation>
    <scope>IDENTIFICATION</scope>
    <source>
        <tissue evidence="2">Leaves</tissue>
    </source>
</reference>
<dbReference type="GeneID" id="108992075"/>
<dbReference type="AlphaFoldDB" id="A0A2I4ERQ6"/>
<dbReference type="Pfam" id="PF13456">
    <property type="entry name" value="RVT_3"/>
    <property type="match status" value="1"/>
</dbReference>
<dbReference type="Proteomes" id="UP000235220">
    <property type="component" value="Chromosome 1"/>
</dbReference>
<evidence type="ECO:0000313" key="1">
    <source>
        <dbReference type="Proteomes" id="UP000235220"/>
    </source>
</evidence>
<dbReference type="InterPro" id="IPR012337">
    <property type="entry name" value="RNaseH-like_sf"/>
</dbReference>
<evidence type="ECO:0000313" key="2">
    <source>
        <dbReference type="RefSeq" id="XP_018822069.1"/>
    </source>
</evidence>
<name>A0A2I4ERQ6_JUGRE</name>
<dbReference type="InterPro" id="IPR044730">
    <property type="entry name" value="RNase_H-like_dom_plant"/>
</dbReference>
<dbReference type="Gene3D" id="3.30.420.10">
    <property type="entry name" value="Ribonuclease H-like superfamily/Ribonuclease H"/>
    <property type="match status" value="1"/>
</dbReference>
<protein>
    <submittedName>
        <fullName evidence="2">Uncharacterized protein LOC108992075</fullName>
    </submittedName>
</protein>
<dbReference type="OrthoDB" id="1906820at2759"/>
<dbReference type="InterPro" id="IPR036397">
    <property type="entry name" value="RNaseH_sf"/>
</dbReference>
<dbReference type="RefSeq" id="XP_018822069.1">
    <property type="nucleotide sequence ID" value="XM_018966524.1"/>
</dbReference>
<dbReference type="GO" id="GO:0004523">
    <property type="term" value="F:RNA-DNA hybrid ribonuclease activity"/>
    <property type="evidence" value="ECO:0007669"/>
    <property type="project" value="InterPro"/>
</dbReference>
<dbReference type="SUPFAM" id="SSF53098">
    <property type="entry name" value="Ribonuclease H-like"/>
    <property type="match status" value="1"/>
</dbReference>